<dbReference type="GO" id="GO:0006508">
    <property type="term" value="P:proteolysis"/>
    <property type="evidence" value="ECO:0007669"/>
    <property type="project" value="InterPro"/>
</dbReference>
<feature type="transmembrane region" description="Helical" evidence="5">
    <location>
        <begin position="88"/>
        <end position="110"/>
    </location>
</feature>
<dbReference type="RefSeq" id="WP_110381163.1">
    <property type="nucleotide sequence ID" value="NZ_CP029288.2"/>
</dbReference>
<evidence type="ECO:0000256" key="3">
    <source>
        <dbReference type="ARBA" id="ARBA00022989"/>
    </source>
</evidence>
<dbReference type="GeneID" id="36837841"/>
<sequence length="218" mass="24251">MSLIERLEYKFQNLNEVLAFILAIFSIAILAVNRVIYYGLIKGEPINSTFILLYVGFPIIAATVAIVPHELAHRQVARRYGCLSRFTLSFSGFLATTLINLIAFFGLVFFSGYTLISCVFSMHDRKLDGVTAAAGPITNIGISILSYIIATTIPASSISSLLIAYLFYYIAEFNAVVAFFNLLPFWVLDGLKVFRWNIAIWGVLIVISLILLFLTGEL</sequence>
<keyword evidence="2 5" id="KW-0812">Transmembrane</keyword>
<feature type="transmembrane region" description="Helical" evidence="5">
    <location>
        <begin position="46"/>
        <end position="67"/>
    </location>
</feature>
<keyword evidence="8" id="KW-1185">Reference proteome</keyword>
<feature type="transmembrane region" description="Helical" evidence="5">
    <location>
        <begin position="162"/>
        <end position="187"/>
    </location>
</feature>
<accession>A0A2U9IQP7</accession>
<dbReference type="InterPro" id="IPR052348">
    <property type="entry name" value="Metallopeptidase_M50B"/>
</dbReference>
<evidence type="ECO:0000256" key="4">
    <source>
        <dbReference type="ARBA" id="ARBA00023136"/>
    </source>
</evidence>
<feature type="transmembrane region" description="Helical" evidence="5">
    <location>
        <begin position="130"/>
        <end position="150"/>
    </location>
</feature>
<feature type="transmembrane region" description="Helical" evidence="5">
    <location>
        <begin position="20"/>
        <end position="40"/>
    </location>
</feature>
<reference evidence="7 8" key="1">
    <citation type="submission" date="2018-05" db="EMBL/GenBank/DDBJ databases">
        <title>Complete Genome Sequences of Extremely Thermoacidophilic, Metal-Mobilizing Type-Strain Members of the Archaeal Family Sulfolobaceae: Acidianus brierleyi DSM-1651T, Acidianus sulfidivorans DSM-18786T, Metallosphaera hakonensis DSM-7519T, and Metallosphaera prunae DSM-10039T.</title>
        <authorList>
            <person name="Counts J.A."/>
            <person name="Kelly R.M."/>
        </authorList>
    </citation>
    <scope>NUCLEOTIDE SEQUENCE [LARGE SCALE GENOMIC DNA]</scope>
    <source>
        <strain evidence="7 8">JP7</strain>
    </source>
</reference>
<gene>
    <name evidence="7" type="ORF">DFR86_07690</name>
</gene>
<evidence type="ECO:0000256" key="5">
    <source>
        <dbReference type="SAM" id="Phobius"/>
    </source>
</evidence>
<keyword evidence="3 5" id="KW-1133">Transmembrane helix</keyword>
<evidence type="ECO:0000256" key="2">
    <source>
        <dbReference type="ARBA" id="ARBA00022692"/>
    </source>
</evidence>
<dbReference type="InterPro" id="IPR008915">
    <property type="entry name" value="Peptidase_M50"/>
</dbReference>
<dbReference type="Proteomes" id="UP000248410">
    <property type="component" value="Chromosome"/>
</dbReference>
<evidence type="ECO:0000256" key="1">
    <source>
        <dbReference type="ARBA" id="ARBA00004141"/>
    </source>
</evidence>
<dbReference type="PANTHER" id="PTHR35864">
    <property type="entry name" value="ZINC METALLOPROTEASE MJ0611-RELATED"/>
    <property type="match status" value="1"/>
</dbReference>
<feature type="transmembrane region" description="Helical" evidence="5">
    <location>
        <begin position="193"/>
        <end position="214"/>
    </location>
</feature>
<comment type="subcellular location">
    <subcellularLocation>
        <location evidence="1">Membrane</location>
        <topology evidence="1">Multi-pass membrane protein</topology>
    </subcellularLocation>
</comment>
<protein>
    <submittedName>
        <fullName evidence="7">Peptidase M50</fullName>
    </submittedName>
</protein>
<dbReference type="AlphaFoldDB" id="A0A2U9IQP7"/>
<evidence type="ECO:0000313" key="7">
    <source>
        <dbReference type="EMBL" id="AWR98287.1"/>
    </source>
</evidence>
<feature type="domain" description="Peptidase M50" evidence="6">
    <location>
        <begin position="84"/>
        <end position="195"/>
    </location>
</feature>
<organism evidence="7 8">
    <name type="scientific">Acidianus sulfidivorans JP7</name>
    <dbReference type="NCBI Taxonomy" id="619593"/>
    <lineage>
        <taxon>Archaea</taxon>
        <taxon>Thermoproteota</taxon>
        <taxon>Thermoprotei</taxon>
        <taxon>Sulfolobales</taxon>
        <taxon>Sulfolobaceae</taxon>
        <taxon>Acidianus</taxon>
    </lineage>
</organism>
<dbReference type="PANTHER" id="PTHR35864:SF1">
    <property type="entry name" value="ZINC METALLOPROTEASE YWHC-RELATED"/>
    <property type="match status" value="1"/>
</dbReference>
<dbReference type="GO" id="GO:0016020">
    <property type="term" value="C:membrane"/>
    <property type="evidence" value="ECO:0007669"/>
    <property type="project" value="UniProtKB-SubCell"/>
</dbReference>
<proteinExistence type="predicted"/>
<dbReference type="Pfam" id="PF02163">
    <property type="entry name" value="Peptidase_M50"/>
    <property type="match status" value="1"/>
</dbReference>
<dbReference type="EMBL" id="CP029288">
    <property type="protein sequence ID" value="AWR98287.1"/>
    <property type="molecule type" value="Genomic_DNA"/>
</dbReference>
<evidence type="ECO:0000259" key="6">
    <source>
        <dbReference type="Pfam" id="PF02163"/>
    </source>
</evidence>
<name>A0A2U9IQP7_9CREN</name>
<dbReference type="KEGG" id="asul:DFR86_07690"/>
<evidence type="ECO:0000313" key="8">
    <source>
        <dbReference type="Proteomes" id="UP000248410"/>
    </source>
</evidence>
<keyword evidence="4 5" id="KW-0472">Membrane</keyword>
<dbReference type="OrthoDB" id="86131at2157"/>